<dbReference type="InterPro" id="IPR050307">
    <property type="entry name" value="Sterol_Desaturase_Related"/>
</dbReference>
<keyword evidence="9" id="KW-1185">Reference proteome</keyword>
<sequence>MFRTEVQEYNNLILKPLLPESIRSKISHEWQIYVRNLLSGLALYYVTGGLWCVYVYGIMGKKFFPSGAIPKADDMWKQIAVSTRAMPLYVLMPTVSELMIERGWTRCYARVEEYGWINHLLLAATYMTVVEFGVYWMHRGLHEIKWAYKLLHATHHIYNKQNTLSPFAGLAFHPVDGMLQASPYVFALFLVPMHFFTHELLLFMTAVWTTNIHDCVDGQVWPVMGAGYHTIHHTTYKHNYGHYTVWMDWMCGTLRTPPRSPAASEKLAGAKKE</sequence>
<gene>
    <name evidence="8" type="ORF">KFL_001020190</name>
</gene>
<name>A0A1Y1HYC7_KLENI</name>
<comment type="similarity">
    <text evidence="2">Belongs to the sterol desaturase family.</text>
</comment>
<evidence type="ECO:0000256" key="1">
    <source>
        <dbReference type="ARBA" id="ARBA00004370"/>
    </source>
</evidence>
<reference evidence="8 9" key="1">
    <citation type="journal article" date="2014" name="Nat. Commun.">
        <title>Klebsormidium flaccidum genome reveals primary factors for plant terrestrial adaptation.</title>
        <authorList>
            <person name="Hori K."/>
            <person name="Maruyama F."/>
            <person name="Fujisawa T."/>
            <person name="Togashi T."/>
            <person name="Yamamoto N."/>
            <person name="Seo M."/>
            <person name="Sato S."/>
            <person name="Yamada T."/>
            <person name="Mori H."/>
            <person name="Tajima N."/>
            <person name="Moriyama T."/>
            <person name="Ikeuchi M."/>
            <person name="Watanabe M."/>
            <person name="Wada H."/>
            <person name="Kobayashi K."/>
            <person name="Saito M."/>
            <person name="Masuda T."/>
            <person name="Sasaki-Sekimoto Y."/>
            <person name="Mashiguchi K."/>
            <person name="Awai K."/>
            <person name="Shimojima M."/>
            <person name="Masuda S."/>
            <person name="Iwai M."/>
            <person name="Nobusawa T."/>
            <person name="Narise T."/>
            <person name="Kondo S."/>
            <person name="Saito H."/>
            <person name="Sato R."/>
            <person name="Murakawa M."/>
            <person name="Ihara Y."/>
            <person name="Oshima-Yamada Y."/>
            <person name="Ohtaka K."/>
            <person name="Satoh M."/>
            <person name="Sonobe K."/>
            <person name="Ishii M."/>
            <person name="Ohtani R."/>
            <person name="Kanamori-Sato M."/>
            <person name="Honoki R."/>
            <person name="Miyazaki D."/>
            <person name="Mochizuki H."/>
            <person name="Umetsu J."/>
            <person name="Higashi K."/>
            <person name="Shibata D."/>
            <person name="Kamiya Y."/>
            <person name="Sato N."/>
            <person name="Nakamura Y."/>
            <person name="Tabata S."/>
            <person name="Ida S."/>
            <person name="Kurokawa K."/>
            <person name="Ohta H."/>
        </authorList>
    </citation>
    <scope>NUCLEOTIDE SEQUENCE [LARGE SCALE GENOMIC DNA]</scope>
    <source>
        <strain evidence="8 9">NIES-2285</strain>
    </source>
</reference>
<dbReference type="GO" id="GO:0000248">
    <property type="term" value="F:C-5 sterol desaturase activity"/>
    <property type="evidence" value="ECO:0000318"/>
    <property type="project" value="GO_Central"/>
</dbReference>
<dbReference type="EMBL" id="DF237051">
    <property type="protein sequence ID" value="GAQ82169.1"/>
    <property type="molecule type" value="Genomic_DNA"/>
</dbReference>
<evidence type="ECO:0000313" key="8">
    <source>
        <dbReference type="EMBL" id="GAQ82169.1"/>
    </source>
</evidence>
<evidence type="ECO:0000256" key="2">
    <source>
        <dbReference type="ARBA" id="ARBA00009324"/>
    </source>
</evidence>
<dbReference type="STRING" id="105231.A0A1Y1HYC7"/>
<comment type="subcellular location">
    <subcellularLocation>
        <location evidence="1">Membrane</location>
    </subcellularLocation>
</comment>
<evidence type="ECO:0000259" key="7">
    <source>
        <dbReference type="Pfam" id="PF04116"/>
    </source>
</evidence>
<feature type="transmembrane region" description="Helical" evidence="6">
    <location>
        <begin position="79"/>
        <end position="96"/>
    </location>
</feature>
<dbReference type="InterPro" id="IPR006694">
    <property type="entry name" value="Fatty_acid_hydroxylase"/>
</dbReference>
<evidence type="ECO:0000256" key="5">
    <source>
        <dbReference type="ARBA" id="ARBA00023136"/>
    </source>
</evidence>
<feature type="transmembrane region" description="Helical" evidence="6">
    <location>
        <begin position="37"/>
        <end position="58"/>
    </location>
</feature>
<keyword evidence="4 6" id="KW-1133">Transmembrane helix</keyword>
<dbReference type="GO" id="GO:0005506">
    <property type="term" value="F:iron ion binding"/>
    <property type="evidence" value="ECO:0007669"/>
    <property type="project" value="InterPro"/>
</dbReference>
<evidence type="ECO:0000313" key="9">
    <source>
        <dbReference type="Proteomes" id="UP000054558"/>
    </source>
</evidence>
<keyword evidence="3 6" id="KW-0812">Transmembrane</keyword>
<dbReference type="GO" id="GO:0016126">
    <property type="term" value="P:sterol biosynthetic process"/>
    <property type="evidence" value="ECO:0000318"/>
    <property type="project" value="GO_Central"/>
</dbReference>
<dbReference type="OMA" id="FVFICPM"/>
<feature type="domain" description="Fatty acid hydroxylase" evidence="7">
    <location>
        <begin position="125"/>
        <end position="253"/>
    </location>
</feature>
<accession>A0A1Y1HYC7</accession>
<evidence type="ECO:0000256" key="6">
    <source>
        <dbReference type="SAM" id="Phobius"/>
    </source>
</evidence>
<evidence type="ECO:0000256" key="3">
    <source>
        <dbReference type="ARBA" id="ARBA00022692"/>
    </source>
</evidence>
<dbReference type="GO" id="GO:0016020">
    <property type="term" value="C:membrane"/>
    <property type="evidence" value="ECO:0007669"/>
    <property type="project" value="UniProtKB-SubCell"/>
</dbReference>
<feature type="transmembrane region" description="Helical" evidence="6">
    <location>
        <begin position="116"/>
        <end position="136"/>
    </location>
</feature>
<evidence type="ECO:0000256" key="4">
    <source>
        <dbReference type="ARBA" id="ARBA00022989"/>
    </source>
</evidence>
<dbReference type="Proteomes" id="UP000054558">
    <property type="component" value="Unassembled WGS sequence"/>
</dbReference>
<dbReference type="PANTHER" id="PTHR11863">
    <property type="entry name" value="STEROL DESATURASE"/>
    <property type="match status" value="1"/>
</dbReference>
<organism evidence="8 9">
    <name type="scientific">Klebsormidium nitens</name>
    <name type="common">Green alga</name>
    <name type="synonym">Ulothrix nitens</name>
    <dbReference type="NCBI Taxonomy" id="105231"/>
    <lineage>
        <taxon>Eukaryota</taxon>
        <taxon>Viridiplantae</taxon>
        <taxon>Streptophyta</taxon>
        <taxon>Klebsormidiophyceae</taxon>
        <taxon>Klebsormidiales</taxon>
        <taxon>Klebsormidiaceae</taxon>
        <taxon>Klebsormidium</taxon>
    </lineage>
</organism>
<dbReference type="OrthoDB" id="408954at2759"/>
<dbReference type="Pfam" id="PF04116">
    <property type="entry name" value="FA_hydroxylase"/>
    <property type="match status" value="1"/>
</dbReference>
<dbReference type="AlphaFoldDB" id="A0A1Y1HYC7"/>
<keyword evidence="5 6" id="KW-0472">Membrane</keyword>
<protein>
    <submittedName>
        <fullName evidence="8">Delta(7)-sterol-C5(6)-desaturase 1</fullName>
    </submittedName>
</protein>
<proteinExistence type="inferred from homology"/>